<gene>
    <name evidence="3" type="ORF">DN745_18695</name>
</gene>
<evidence type="ECO:0000256" key="2">
    <source>
        <dbReference type="SAM" id="SignalP"/>
    </source>
</evidence>
<accession>A0A2Z4FR54</accession>
<dbReference type="AlphaFoldDB" id="A0A2Z4FR54"/>
<dbReference type="KEGG" id="bsed:DN745_18695"/>
<feature type="signal peptide" evidence="2">
    <location>
        <begin position="1"/>
        <end position="19"/>
    </location>
</feature>
<evidence type="ECO:0000313" key="4">
    <source>
        <dbReference type="Proteomes" id="UP000249799"/>
    </source>
</evidence>
<dbReference type="EMBL" id="CP030032">
    <property type="protein sequence ID" value="AWV91245.1"/>
    <property type="molecule type" value="Genomic_DNA"/>
</dbReference>
<dbReference type="Proteomes" id="UP000249799">
    <property type="component" value="Chromosome"/>
</dbReference>
<organism evidence="3 4">
    <name type="scientific">Bradymonas sediminis</name>
    <dbReference type="NCBI Taxonomy" id="1548548"/>
    <lineage>
        <taxon>Bacteria</taxon>
        <taxon>Deltaproteobacteria</taxon>
        <taxon>Bradymonadales</taxon>
        <taxon>Bradymonadaceae</taxon>
        <taxon>Bradymonas</taxon>
    </lineage>
</organism>
<keyword evidence="2" id="KW-0732">Signal</keyword>
<feature type="compositionally biased region" description="Acidic residues" evidence="1">
    <location>
        <begin position="98"/>
        <end position="108"/>
    </location>
</feature>
<sequence>MSGFALMKNLIFAMFFVFAAAACGDSSSGHEDLNCEAFKAENGGGDFCDGIGQCAPVDCPCADGSTVTVSSCVNGSCEGESACASACAPNEYVCEESDNGPIDTDEPDAGGGSDASDNNPPAKSCVEKKTCSSYRDPDTCARVGCEVASTQCVHICDSYGTNDPNLGWCINNFSDKECPNLGATSESECTGSTYCGWGATCVNPVSCSDLDSESACSAESTCEWK</sequence>
<reference evidence="3 4" key="1">
    <citation type="submission" date="2018-06" db="EMBL/GenBank/DDBJ databases">
        <title>Lujinxingia sediminis gen. nov. sp. nov., a new facultative anaerobic member of the class Deltaproteobacteria, and proposal of Lujinxingaceae fam. nov.</title>
        <authorList>
            <person name="Guo L.-Y."/>
            <person name="Li C.-M."/>
            <person name="Wang S."/>
            <person name="Du Z.-J."/>
        </authorList>
    </citation>
    <scope>NUCLEOTIDE SEQUENCE [LARGE SCALE GENOMIC DNA]</scope>
    <source>
        <strain evidence="3 4">FA350</strain>
    </source>
</reference>
<proteinExistence type="predicted"/>
<keyword evidence="4" id="KW-1185">Reference proteome</keyword>
<name>A0A2Z4FR54_9DELT</name>
<evidence type="ECO:0000256" key="1">
    <source>
        <dbReference type="SAM" id="MobiDB-lite"/>
    </source>
</evidence>
<feature type="region of interest" description="Disordered" evidence="1">
    <location>
        <begin position="98"/>
        <end position="122"/>
    </location>
</feature>
<feature type="chain" id="PRO_5043534316" evidence="2">
    <location>
        <begin position="20"/>
        <end position="225"/>
    </location>
</feature>
<evidence type="ECO:0000313" key="3">
    <source>
        <dbReference type="EMBL" id="AWV91245.1"/>
    </source>
</evidence>
<protein>
    <submittedName>
        <fullName evidence="3">Uncharacterized protein</fullName>
    </submittedName>
</protein>
<dbReference type="RefSeq" id="WP_111337353.1">
    <property type="nucleotide sequence ID" value="NZ_CP030032.1"/>
</dbReference>